<dbReference type="EMBL" id="CP003944">
    <property type="protein sequence ID" value="AFZ49809.1"/>
    <property type="molecule type" value="Genomic_DNA"/>
</dbReference>
<dbReference type="HOGENOM" id="CLU_130937_0_0_3"/>
<protein>
    <submittedName>
        <fullName evidence="3">Uncharacterized protein</fullName>
    </submittedName>
</protein>
<evidence type="ECO:0000256" key="1">
    <source>
        <dbReference type="SAM" id="MobiDB-lite"/>
    </source>
</evidence>
<dbReference type="KEGG" id="dsl:Dacsa_1105"/>
<dbReference type="AlphaFoldDB" id="K9YSF1"/>
<feature type="region of interest" description="Disordered" evidence="1">
    <location>
        <begin position="127"/>
        <end position="149"/>
    </location>
</feature>
<proteinExistence type="predicted"/>
<reference evidence="3" key="1">
    <citation type="submission" date="2012-04" db="EMBL/GenBank/DDBJ databases">
        <title>Finished genome of Dactylococcopsis salina PCC 8305.</title>
        <authorList>
            <consortium name="US DOE Joint Genome Institute"/>
            <person name="Gugger M."/>
            <person name="Coursin T."/>
            <person name="Rippka R."/>
            <person name="Tandeau De Marsac N."/>
            <person name="Huntemann M."/>
            <person name="Wei C.-L."/>
            <person name="Han J."/>
            <person name="Detter J.C."/>
            <person name="Han C."/>
            <person name="Tapia R."/>
            <person name="Daligault H."/>
            <person name="Chen A."/>
            <person name="Krypides N."/>
            <person name="Mavromatis K."/>
            <person name="Markowitz V."/>
            <person name="Szeto E."/>
            <person name="Ivanova N."/>
            <person name="Ovchinnikova G."/>
            <person name="Pagani I."/>
            <person name="Pati A."/>
            <person name="Goodwin L."/>
            <person name="Peters L."/>
            <person name="Pitluck S."/>
            <person name="Woyke T."/>
            <person name="Kerfeld C."/>
        </authorList>
    </citation>
    <scope>NUCLEOTIDE SEQUENCE [LARGE SCALE GENOMIC DNA]</scope>
    <source>
        <strain evidence="3">PCC 8305</strain>
    </source>
</reference>
<organism evidence="3 4">
    <name type="scientific">Dactylococcopsis salina (strain PCC 8305)</name>
    <name type="common">Myxobactron salinum</name>
    <dbReference type="NCBI Taxonomy" id="13035"/>
    <lineage>
        <taxon>Bacteria</taxon>
        <taxon>Bacillati</taxon>
        <taxon>Cyanobacteriota</taxon>
        <taxon>Cyanophyceae</taxon>
        <taxon>Nodosilineales</taxon>
        <taxon>Cymatolegaceae</taxon>
        <taxon>Dactylococcopsis</taxon>
    </lineage>
</organism>
<dbReference type="OrthoDB" id="468477at2"/>
<keyword evidence="2" id="KW-1133">Transmembrane helix</keyword>
<sequence>MQLPLQLVQKNRSRFVLATLISLIMGSFGLGLFATPSLADSNSETDGEESGFTTPIIYESVQDLFQKAITYESGNFFTNRSQEAQLQLILGVGDKERSGFPENELTRDTNLVHILYKDYLRQQAGGEPIRTRDLENPYDRSLSSPNAQN</sequence>
<dbReference type="eggNOG" id="ENOG5032ZTX">
    <property type="taxonomic scope" value="Bacteria"/>
</dbReference>
<gene>
    <name evidence="3" type="ORF">Dacsa_1105</name>
</gene>
<accession>K9YSF1</accession>
<keyword evidence="2" id="KW-0812">Transmembrane</keyword>
<name>K9YSF1_DACS8</name>
<dbReference type="Proteomes" id="UP000010482">
    <property type="component" value="Chromosome"/>
</dbReference>
<evidence type="ECO:0000256" key="2">
    <source>
        <dbReference type="SAM" id="Phobius"/>
    </source>
</evidence>
<dbReference type="STRING" id="13035.Dacsa_1105"/>
<keyword evidence="4" id="KW-1185">Reference proteome</keyword>
<evidence type="ECO:0000313" key="3">
    <source>
        <dbReference type="EMBL" id="AFZ49809.1"/>
    </source>
</evidence>
<dbReference type="RefSeq" id="WP_015228818.1">
    <property type="nucleotide sequence ID" value="NC_019780.1"/>
</dbReference>
<keyword evidence="2" id="KW-0472">Membrane</keyword>
<feature type="compositionally biased region" description="Basic and acidic residues" evidence="1">
    <location>
        <begin position="129"/>
        <end position="138"/>
    </location>
</feature>
<evidence type="ECO:0000313" key="4">
    <source>
        <dbReference type="Proteomes" id="UP000010482"/>
    </source>
</evidence>
<feature type="transmembrane region" description="Helical" evidence="2">
    <location>
        <begin position="15"/>
        <end position="34"/>
    </location>
</feature>